<protein>
    <recommendedName>
        <fullName evidence="6">O-fucosyltransferase family protein</fullName>
    </recommendedName>
</protein>
<evidence type="ECO:0000256" key="3">
    <source>
        <dbReference type="ARBA" id="ARBA00022679"/>
    </source>
</evidence>
<keyword evidence="2" id="KW-0328">Glycosyltransferase</keyword>
<dbReference type="GO" id="GO:0016757">
    <property type="term" value="F:glycosyltransferase activity"/>
    <property type="evidence" value="ECO:0007669"/>
    <property type="project" value="UniProtKB-KW"/>
</dbReference>
<comment type="similarity">
    <text evidence="1">Belongs to the glycosyltransferase GT106 family.</text>
</comment>
<evidence type="ECO:0000256" key="2">
    <source>
        <dbReference type="ARBA" id="ARBA00022676"/>
    </source>
</evidence>
<keyword evidence="4" id="KW-0294">Fucose metabolism</keyword>
<accession>A0A392N627</accession>
<evidence type="ECO:0000313" key="8">
    <source>
        <dbReference type="Proteomes" id="UP000265520"/>
    </source>
</evidence>
<comment type="caution">
    <text evidence="7">The sequence shown here is derived from an EMBL/GenBank/DDBJ whole genome shotgun (WGS) entry which is preliminary data.</text>
</comment>
<keyword evidence="5" id="KW-0119">Carbohydrate metabolism</keyword>
<proteinExistence type="inferred from homology"/>
<name>A0A392N627_9FABA</name>
<evidence type="ECO:0000256" key="1">
    <source>
        <dbReference type="ARBA" id="ARBA00007737"/>
    </source>
</evidence>
<dbReference type="EMBL" id="LXQA010029338">
    <property type="protein sequence ID" value="MCH95250.1"/>
    <property type="molecule type" value="Genomic_DNA"/>
</dbReference>
<dbReference type="Proteomes" id="UP000265520">
    <property type="component" value="Unassembled WGS sequence"/>
</dbReference>
<evidence type="ECO:0000313" key="7">
    <source>
        <dbReference type="EMBL" id="MCH95250.1"/>
    </source>
</evidence>
<dbReference type="PANTHER" id="PTHR31933:SF4">
    <property type="entry name" value="O-FUCOSYLTRANSFERASE 8"/>
    <property type="match status" value="1"/>
</dbReference>
<reference evidence="7 8" key="1">
    <citation type="journal article" date="2018" name="Front. Plant Sci.">
        <title>Red Clover (Trifolium pratense) and Zigzag Clover (T. medium) - A Picture of Genomic Similarities and Differences.</title>
        <authorList>
            <person name="Dluhosova J."/>
            <person name="Istvanek J."/>
            <person name="Nedelnik J."/>
            <person name="Repkova J."/>
        </authorList>
    </citation>
    <scope>NUCLEOTIDE SEQUENCE [LARGE SCALE GENOMIC DNA]</scope>
    <source>
        <strain evidence="8">cv. 10/8</strain>
        <tissue evidence="7">Leaf</tissue>
    </source>
</reference>
<organism evidence="7 8">
    <name type="scientific">Trifolium medium</name>
    <dbReference type="NCBI Taxonomy" id="97028"/>
    <lineage>
        <taxon>Eukaryota</taxon>
        <taxon>Viridiplantae</taxon>
        <taxon>Streptophyta</taxon>
        <taxon>Embryophyta</taxon>
        <taxon>Tracheophyta</taxon>
        <taxon>Spermatophyta</taxon>
        <taxon>Magnoliopsida</taxon>
        <taxon>eudicotyledons</taxon>
        <taxon>Gunneridae</taxon>
        <taxon>Pentapetalae</taxon>
        <taxon>rosids</taxon>
        <taxon>fabids</taxon>
        <taxon>Fabales</taxon>
        <taxon>Fabaceae</taxon>
        <taxon>Papilionoideae</taxon>
        <taxon>50 kb inversion clade</taxon>
        <taxon>NPAAA clade</taxon>
        <taxon>Hologalegina</taxon>
        <taxon>IRL clade</taxon>
        <taxon>Trifolieae</taxon>
        <taxon>Trifolium</taxon>
    </lineage>
</organism>
<keyword evidence="3" id="KW-0808">Transferase</keyword>
<dbReference type="Pfam" id="PF10250">
    <property type="entry name" value="O-FucT"/>
    <property type="match status" value="1"/>
</dbReference>
<dbReference type="InterPro" id="IPR052272">
    <property type="entry name" value="GT106_glycosyltransferase"/>
</dbReference>
<dbReference type="InterPro" id="IPR019378">
    <property type="entry name" value="GDP-Fuc_O-FucTrfase"/>
</dbReference>
<sequence length="182" mass="20202">KSAKTNGYILVSANGGLNQQRVAICNAVAVASVLNATLVIPKFLYSNVWKDPSQFGDIYQEEYFINILKDDISIVTELPPDIKSLDAEAIGSQVTDAILAKEATVADYVKIVLPLLLKHRVVHFLGYGNRLGFDPMPSDIQVTNLPHLSSFEYATSLLQICRTFNSQYLRSITRDTRHDTVT</sequence>
<feature type="non-terminal residue" evidence="7">
    <location>
        <position position="1"/>
    </location>
</feature>
<dbReference type="AlphaFoldDB" id="A0A392N627"/>
<evidence type="ECO:0000256" key="4">
    <source>
        <dbReference type="ARBA" id="ARBA00023253"/>
    </source>
</evidence>
<dbReference type="GO" id="GO:0006004">
    <property type="term" value="P:fucose metabolic process"/>
    <property type="evidence" value="ECO:0007669"/>
    <property type="project" value="UniProtKB-KW"/>
</dbReference>
<evidence type="ECO:0000256" key="6">
    <source>
        <dbReference type="ARBA" id="ARBA00030350"/>
    </source>
</evidence>
<evidence type="ECO:0000256" key="5">
    <source>
        <dbReference type="ARBA" id="ARBA00023277"/>
    </source>
</evidence>
<keyword evidence="8" id="KW-1185">Reference proteome</keyword>
<dbReference type="PANTHER" id="PTHR31933">
    <property type="entry name" value="O-FUCOSYLTRANSFERASE 2-RELATED"/>
    <property type="match status" value="1"/>
</dbReference>